<dbReference type="InterPro" id="IPR007110">
    <property type="entry name" value="Ig-like_dom"/>
</dbReference>
<protein>
    <submittedName>
        <fullName evidence="5">Uncharacterized LOC107082159</fullName>
    </submittedName>
</protein>
<dbReference type="AlphaFoldDB" id="A0A3Q2EJR4"/>
<keyword evidence="2" id="KW-1133">Transmembrane helix</keyword>
<keyword evidence="2" id="KW-0472">Membrane</keyword>
<dbReference type="OrthoDB" id="6159398at2759"/>
<dbReference type="RefSeq" id="XP_015226174.1">
    <property type="nucleotide sequence ID" value="XM_015370688.1"/>
</dbReference>
<dbReference type="SMART" id="SM00409">
    <property type="entry name" value="IG"/>
    <property type="match status" value="2"/>
</dbReference>
<proteinExistence type="predicted"/>
<feature type="domain" description="Ig-like" evidence="4">
    <location>
        <begin position="29"/>
        <end position="110"/>
    </location>
</feature>
<evidence type="ECO:0000313" key="5">
    <source>
        <dbReference type="Ensembl" id="ENSCVAP00000032637.1"/>
    </source>
</evidence>
<evidence type="ECO:0000256" key="1">
    <source>
        <dbReference type="SAM" id="MobiDB-lite"/>
    </source>
</evidence>
<dbReference type="InterPro" id="IPR013783">
    <property type="entry name" value="Ig-like_fold"/>
</dbReference>
<keyword evidence="2" id="KW-0812">Transmembrane</keyword>
<feature type="region of interest" description="Disordered" evidence="1">
    <location>
        <begin position="188"/>
        <end position="215"/>
    </location>
</feature>
<feature type="transmembrane region" description="Helical" evidence="2">
    <location>
        <begin position="228"/>
        <end position="254"/>
    </location>
</feature>
<dbReference type="PANTHER" id="PTHR11422">
    <property type="entry name" value="T-CELL SURFACE GLYCOPROTEIN CD4"/>
    <property type="match status" value="1"/>
</dbReference>
<dbReference type="GeneID" id="107082159"/>
<organism evidence="5 6">
    <name type="scientific">Cyprinodon variegatus</name>
    <name type="common">Sheepshead minnow</name>
    <dbReference type="NCBI Taxonomy" id="28743"/>
    <lineage>
        <taxon>Eukaryota</taxon>
        <taxon>Metazoa</taxon>
        <taxon>Chordata</taxon>
        <taxon>Craniata</taxon>
        <taxon>Vertebrata</taxon>
        <taxon>Euteleostomi</taxon>
        <taxon>Actinopterygii</taxon>
        <taxon>Neopterygii</taxon>
        <taxon>Teleostei</taxon>
        <taxon>Neoteleostei</taxon>
        <taxon>Acanthomorphata</taxon>
        <taxon>Ovalentaria</taxon>
        <taxon>Atherinomorphae</taxon>
        <taxon>Cyprinodontiformes</taxon>
        <taxon>Cyprinodontidae</taxon>
        <taxon>Cyprinodon</taxon>
    </lineage>
</organism>
<dbReference type="InterPro" id="IPR003599">
    <property type="entry name" value="Ig_sub"/>
</dbReference>
<dbReference type="InterPro" id="IPR036179">
    <property type="entry name" value="Ig-like_dom_sf"/>
</dbReference>
<dbReference type="Gene3D" id="2.60.40.10">
    <property type="entry name" value="Immunoglobulins"/>
    <property type="match status" value="2"/>
</dbReference>
<dbReference type="CDD" id="cd00096">
    <property type="entry name" value="Ig"/>
    <property type="match status" value="1"/>
</dbReference>
<feature type="compositionally biased region" description="Polar residues" evidence="1">
    <location>
        <begin position="194"/>
        <end position="210"/>
    </location>
</feature>
<reference evidence="5" key="2">
    <citation type="submission" date="2025-09" db="UniProtKB">
        <authorList>
            <consortium name="Ensembl"/>
        </authorList>
    </citation>
    <scope>IDENTIFICATION</scope>
</reference>
<dbReference type="CTD" id="100334281"/>
<feature type="domain" description="Ig-like" evidence="4">
    <location>
        <begin position="120"/>
        <end position="183"/>
    </location>
</feature>
<dbReference type="Pfam" id="PF13895">
    <property type="entry name" value="Ig_2"/>
    <property type="match status" value="1"/>
</dbReference>
<keyword evidence="3" id="KW-0732">Signal</keyword>
<feature type="chain" id="PRO_5018780873" evidence="3">
    <location>
        <begin position="19"/>
        <end position="311"/>
    </location>
</feature>
<feature type="signal peptide" evidence="3">
    <location>
        <begin position="1"/>
        <end position="18"/>
    </location>
</feature>
<keyword evidence="6" id="KW-1185">Reference proteome</keyword>
<dbReference type="Proteomes" id="UP000265020">
    <property type="component" value="Unassembled WGS sequence"/>
</dbReference>
<accession>A0A3Q2EJR4</accession>
<feature type="region of interest" description="Disordered" evidence="1">
    <location>
        <begin position="286"/>
        <end position="311"/>
    </location>
</feature>
<evidence type="ECO:0000256" key="2">
    <source>
        <dbReference type="SAM" id="Phobius"/>
    </source>
</evidence>
<dbReference type="SUPFAM" id="SSF48726">
    <property type="entry name" value="Immunoglobulin"/>
    <property type="match status" value="2"/>
</dbReference>
<dbReference type="Ensembl" id="ENSCVAT00000028635.1">
    <property type="protein sequence ID" value="ENSCVAP00000032637.1"/>
    <property type="gene ID" value="ENSCVAG00000022810.1"/>
</dbReference>
<dbReference type="PANTHER" id="PTHR11422:SF6">
    <property type="entry name" value="HEMICENTIN-1 ISOFORM X1"/>
    <property type="match status" value="1"/>
</dbReference>
<evidence type="ECO:0000313" key="6">
    <source>
        <dbReference type="Proteomes" id="UP000265020"/>
    </source>
</evidence>
<evidence type="ECO:0000256" key="3">
    <source>
        <dbReference type="SAM" id="SignalP"/>
    </source>
</evidence>
<dbReference type="KEGG" id="cvg:107082159"/>
<sequence>MKTVILFGLVLGALSAAGKVFFAEVKTKVTLECGIIIPKHPKRLEWFKGNELIWRQVKMPTKGKNDLANRSKLKNGDLDINSVEEIDAGQFRCEVDGQRSQHSLIVVSVSVDPSGTLLFGTRATLECLVKEDPGTTASVQWRKPDGLVHPNGKVVLKSVALSDKGTWQCKVSLNGKTFEKNVTINVNVPRPTTPAANGNQNSPDSKNGGDSSCVGCDEPGDQPHLLGLIWWVWVAIGAGSLVVIILIIVVVVMYKRNKRRKRKFLRMKKAQLSQNPKEYCQCVRQTAAPKPQQGRRREKPSALSLQPLLKD</sequence>
<name>A0A3Q2EJR4_CYPVA</name>
<dbReference type="GeneTree" id="ENSGT00510000054197"/>
<reference evidence="5" key="1">
    <citation type="submission" date="2025-08" db="UniProtKB">
        <authorList>
            <consortium name="Ensembl"/>
        </authorList>
    </citation>
    <scope>IDENTIFICATION</scope>
</reference>
<dbReference type="STRING" id="28743.ENSCVAP00000032637"/>
<dbReference type="PROSITE" id="PS50835">
    <property type="entry name" value="IG_LIKE"/>
    <property type="match status" value="2"/>
</dbReference>
<dbReference type="SMART" id="SM00408">
    <property type="entry name" value="IGc2"/>
    <property type="match status" value="2"/>
</dbReference>
<evidence type="ECO:0000259" key="4">
    <source>
        <dbReference type="PROSITE" id="PS50835"/>
    </source>
</evidence>
<dbReference type="InterPro" id="IPR003598">
    <property type="entry name" value="Ig_sub2"/>
</dbReference>